<comment type="subcellular location">
    <subcellularLocation>
        <location evidence="1">Membrane</location>
        <topology evidence="1">Multi-pass membrane protein</topology>
    </subcellularLocation>
</comment>
<evidence type="ECO:0000256" key="7">
    <source>
        <dbReference type="ARBA" id="ARBA00023136"/>
    </source>
</evidence>
<feature type="transmembrane region" description="Helical" evidence="10">
    <location>
        <begin position="396"/>
        <end position="419"/>
    </location>
</feature>
<keyword evidence="6 10" id="KW-1133">Transmembrane helix</keyword>
<dbReference type="GO" id="GO:0005351">
    <property type="term" value="F:carbohydrate:proton symporter activity"/>
    <property type="evidence" value="ECO:0007669"/>
    <property type="project" value="TreeGrafter"/>
</dbReference>
<reference evidence="12 13" key="1">
    <citation type="submission" date="2015-11" db="EMBL/GenBank/DDBJ databases">
        <title>The genome of Debaryomyces fabryi.</title>
        <authorList>
            <person name="Tafer H."/>
            <person name="Lopandic K."/>
        </authorList>
    </citation>
    <scope>NUCLEOTIDE SEQUENCE [LARGE SCALE GENOMIC DNA]</scope>
    <source>
        <strain evidence="12 13">CBS 789</strain>
    </source>
</reference>
<dbReference type="Pfam" id="PF00083">
    <property type="entry name" value="Sugar_tr"/>
    <property type="match status" value="1"/>
</dbReference>
<keyword evidence="8" id="KW-0462">Maltose metabolism</keyword>
<keyword evidence="3 9" id="KW-0813">Transport</keyword>
<keyword evidence="7 10" id="KW-0472">Membrane</keyword>
<evidence type="ECO:0000256" key="8">
    <source>
        <dbReference type="ARBA" id="ARBA00026248"/>
    </source>
</evidence>
<proteinExistence type="inferred from homology"/>
<dbReference type="InterPro" id="IPR005829">
    <property type="entry name" value="Sugar_transporter_CS"/>
</dbReference>
<dbReference type="GO" id="GO:0016020">
    <property type="term" value="C:membrane"/>
    <property type="evidence" value="ECO:0007669"/>
    <property type="project" value="UniProtKB-SubCell"/>
</dbReference>
<feature type="transmembrane region" description="Helical" evidence="10">
    <location>
        <begin position="152"/>
        <end position="169"/>
    </location>
</feature>
<dbReference type="Proteomes" id="UP000054251">
    <property type="component" value="Unassembled WGS sequence"/>
</dbReference>
<keyword evidence="5 10" id="KW-0812">Transmembrane</keyword>
<organism evidence="12 13">
    <name type="scientific">Debaryomyces fabryi</name>
    <dbReference type="NCBI Taxonomy" id="58627"/>
    <lineage>
        <taxon>Eukaryota</taxon>
        <taxon>Fungi</taxon>
        <taxon>Dikarya</taxon>
        <taxon>Ascomycota</taxon>
        <taxon>Saccharomycotina</taxon>
        <taxon>Pichiomycetes</taxon>
        <taxon>Debaryomycetaceae</taxon>
        <taxon>Debaryomyces</taxon>
    </lineage>
</organism>
<dbReference type="InterPro" id="IPR036259">
    <property type="entry name" value="MFS_trans_sf"/>
</dbReference>
<feature type="transmembrane region" description="Helical" evidence="10">
    <location>
        <begin position="369"/>
        <end position="389"/>
    </location>
</feature>
<dbReference type="SUPFAM" id="SSF103473">
    <property type="entry name" value="MFS general substrate transporter"/>
    <property type="match status" value="1"/>
</dbReference>
<feature type="domain" description="Major facilitator superfamily (MFS) profile" evidence="11">
    <location>
        <begin position="73"/>
        <end position="520"/>
    </location>
</feature>
<dbReference type="AlphaFoldDB" id="A0A0V1Q1E2"/>
<evidence type="ECO:0000256" key="10">
    <source>
        <dbReference type="SAM" id="Phobius"/>
    </source>
</evidence>
<feature type="transmembrane region" description="Helical" evidence="10">
    <location>
        <begin position="248"/>
        <end position="268"/>
    </location>
</feature>
<dbReference type="InterPro" id="IPR003663">
    <property type="entry name" value="Sugar/inositol_transpt"/>
</dbReference>
<evidence type="ECO:0000256" key="1">
    <source>
        <dbReference type="ARBA" id="ARBA00004141"/>
    </source>
</evidence>
<dbReference type="GO" id="GO:0000023">
    <property type="term" value="P:maltose metabolic process"/>
    <property type="evidence" value="ECO:0007669"/>
    <property type="project" value="UniProtKB-KW"/>
</dbReference>
<dbReference type="InterPro" id="IPR050360">
    <property type="entry name" value="MFS_Sugar_Transporters"/>
</dbReference>
<dbReference type="GeneID" id="26839184"/>
<dbReference type="PROSITE" id="PS00217">
    <property type="entry name" value="SUGAR_TRANSPORT_2"/>
    <property type="match status" value="1"/>
</dbReference>
<dbReference type="PANTHER" id="PTHR48022:SF5">
    <property type="entry name" value="ALPHA-GLUCOSIDES PERMEASE MPH2-RELATED"/>
    <property type="match status" value="1"/>
</dbReference>
<name>A0A0V1Q1E2_9ASCO</name>
<feature type="transmembrane region" description="Helical" evidence="10">
    <location>
        <begin position="209"/>
        <end position="228"/>
    </location>
</feature>
<evidence type="ECO:0000256" key="3">
    <source>
        <dbReference type="ARBA" id="ARBA00022448"/>
    </source>
</evidence>
<evidence type="ECO:0000259" key="11">
    <source>
        <dbReference type="PROSITE" id="PS50850"/>
    </source>
</evidence>
<dbReference type="RefSeq" id="XP_015468203.1">
    <property type="nucleotide sequence ID" value="XM_015611005.1"/>
</dbReference>
<dbReference type="OrthoDB" id="6612291at2759"/>
<feature type="transmembrane region" description="Helical" evidence="10">
    <location>
        <begin position="498"/>
        <end position="516"/>
    </location>
</feature>
<comment type="caution">
    <text evidence="12">The sequence shown here is derived from an EMBL/GenBank/DDBJ whole genome shotgun (WGS) entry which is preliminary data.</text>
</comment>
<keyword evidence="4" id="KW-0762">Sugar transport</keyword>
<dbReference type="NCBIfam" id="TIGR00879">
    <property type="entry name" value="SP"/>
    <property type="match status" value="1"/>
</dbReference>
<dbReference type="FunFam" id="1.20.1250.20:FF:000254">
    <property type="entry name" value="MAL31p Maltose permease"/>
    <property type="match status" value="1"/>
</dbReference>
<feature type="transmembrane region" description="Helical" evidence="10">
    <location>
        <begin position="466"/>
        <end position="486"/>
    </location>
</feature>
<feature type="transmembrane region" description="Helical" evidence="10">
    <location>
        <begin position="431"/>
        <end position="454"/>
    </location>
</feature>
<dbReference type="InterPro" id="IPR005828">
    <property type="entry name" value="MFS_sugar_transport-like"/>
</dbReference>
<evidence type="ECO:0000256" key="2">
    <source>
        <dbReference type="ARBA" id="ARBA00010992"/>
    </source>
</evidence>
<dbReference type="PROSITE" id="PS50850">
    <property type="entry name" value="MFS"/>
    <property type="match status" value="1"/>
</dbReference>
<sequence>MSLQHVEDINKPGVVIEVNPLSKKMSDDSMGHEVQDFMDKFLDMSENAKENDRKEKHMSLKEGLKTFPKAAMWSIILSTALIMEGYDTNLLNSLYAFPDFARKFGEYSESAGLYQVPAKWQTSLSMCVNVGEIIGLFFAGIIADRIGYRKTLIGALILTTAFIFIVFFATNVEMLLAGELLLGLPWGAFQTLTVSYASEVCPTTLRVYLTTYVNVCWVFGQLISSGILRGLVSSDMENVYRIPFAVQWVWPIPIAIGIYLAPESPWWLARKNRIQEAKDSIKRLLTVNEHLPDKEVLAEAMVQKIQMTLKEEALQNSGESFLDCFKGQDLRRTRIAAIVWVSQNLTGSSLMGYSTYFYQQAGLGQNMSFTFSIIQYCFGIIGTLGSWLLSQKAGRFTIYFYGLCTLFCILFVVGCLGINPTESSSWGVGSLLLVYTFVYDLTIGPLCYCIVAEIPSTKLRTKTIIIARNAYNIAGIVTAIITPYMLNPTAWNWKAKTGFFWSGFSFFAAIWCWFDLPETKNKTFAELDQLFENKVKARHFKNTEVEVFNADELIEKLGENGIKDLVANGTTKDEFSEKV</sequence>
<dbReference type="InterPro" id="IPR020846">
    <property type="entry name" value="MFS_dom"/>
</dbReference>
<dbReference type="PANTHER" id="PTHR48022">
    <property type="entry name" value="PLASTIDIC GLUCOSE TRANSPORTER 4"/>
    <property type="match status" value="1"/>
</dbReference>
<evidence type="ECO:0000313" key="12">
    <source>
        <dbReference type="EMBL" id="KSA02101.1"/>
    </source>
</evidence>
<evidence type="ECO:0000256" key="4">
    <source>
        <dbReference type="ARBA" id="ARBA00022597"/>
    </source>
</evidence>
<accession>A0A0V1Q1E2</accession>
<comment type="similarity">
    <text evidence="2 9">Belongs to the major facilitator superfamily. Sugar transporter (TC 2.A.1.1) family.</text>
</comment>
<evidence type="ECO:0000256" key="5">
    <source>
        <dbReference type="ARBA" id="ARBA00022692"/>
    </source>
</evidence>
<feature type="transmembrane region" description="Helical" evidence="10">
    <location>
        <begin position="175"/>
        <end position="197"/>
    </location>
</feature>
<keyword evidence="13" id="KW-1185">Reference proteome</keyword>
<protein>
    <recommendedName>
        <fullName evidence="11">Major facilitator superfamily (MFS) profile domain-containing protein</fullName>
    </recommendedName>
</protein>
<dbReference type="EMBL" id="LMYN01000035">
    <property type="protein sequence ID" value="KSA02101.1"/>
    <property type="molecule type" value="Genomic_DNA"/>
</dbReference>
<dbReference type="Gene3D" id="1.20.1250.20">
    <property type="entry name" value="MFS general substrate transporter like domains"/>
    <property type="match status" value="1"/>
</dbReference>
<evidence type="ECO:0000313" key="13">
    <source>
        <dbReference type="Proteomes" id="UP000054251"/>
    </source>
</evidence>
<gene>
    <name evidence="12" type="ORF">AC631_02175</name>
</gene>
<feature type="transmembrane region" description="Helical" evidence="10">
    <location>
        <begin position="335"/>
        <end position="357"/>
    </location>
</feature>
<evidence type="ECO:0000256" key="6">
    <source>
        <dbReference type="ARBA" id="ARBA00022989"/>
    </source>
</evidence>
<evidence type="ECO:0000256" key="9">
    <source>
        <dbReference type="RuleBase" id="RU003346"/>
    </source>
</evidence>